<reference evidence="1 2" key="1">
    <citation type="journal article" date="2013" name="Genome Announc.">
        <title>Genome Sequence of the Polycyclic Aromatic Hydrocarbon-Degrading Bacterium Strain Marinobacter nanhaiticus D15-8WT.</title>
        <authorList>
            <person name="Cui Z."/>
            <person name="Gao W."/>
            <person name="Li Q."/>
            <person name="Xu G."/>
            <person name="Zheng L."/>
        </authorList>
    </citation>
    <scope>NUCLEOTIDE SEQUENCE [LARGE SCALE GENOMIC DNA]</scope>
    <source>
        <strain evidence="1 2">D15-8W</strain>
    </source>
</reference>
<dbReference type="RefSeq" id="WP_004580201.1">
    <property type="nucleotide sequence ID" value="NZ_AP028878.1"/>
</dbReference>
<dbReference type="HOGENOM" id="CLU_2093929_0_0_6"/>
<evidence type="ECO:0000313" key="1">
    <source>
        <dbReference type="EMBL" id="ENO15911.1"/>
    </source>
</evidence>
<keyword evidence="2" id="KW-1185">Reference proteome</keyword>
<sequence length="116" mass="12527">MLKRLVLGFFGVMLVGAGIGLFVAERYLATPTFTVINQSDATIEASASWRENTKVLGRLPPGEDLTFRVNDEAGMRFSAVYPDGRIISSSHATYFTNGMTVTATFTGSNVQVSAEL</sequence>
<name>N6WWD8_9GAMM</name>
<dbReference type="PATRIC" id="fig|626887.3.peg.2242"/>
<organism evidence="1 2">
    <name type="scientific">Marinobacter nanhaiticus D15-8W</name>
    <dbReference type="NCBI Taxonomy" id="626887"/>
    <lineage>
        <taxon>Bacteria</taxon>
        <taxon>Pseudomonadati</taxon>
        <taxon>Pseudomonadota</taxon>
        <taxon>Gammaproteobacteria</taxon>
        <taxon>Pseudomonadales</taxon>
        <taxon>Marinobacteraceae</taxon>
        <taxon>Marinobacter</taxon>
    </lineage>
</organism>
<dbReference type="eggNOG" id="ENOG5034AE7">
    <property type="taxonomic scope" value="Bacteria"/>
</dbReference>
<dbReference type="AlphaFoldDB" id="N6WWD8"/>
<comment type="caution">
    <text evidence="1">The sequence shown here is derived from an EMBL/GenBank/DDBJ whole genome shotgun (WGS) entry which is preliminary data.</text>
</comment>
<dbReference type="Proteomes" id="UP000013165">
    <property type="component" value="Unassembled WGS sequence"/>
</dbReference>
<gene>
    <name evidence="1" type="ORF">J057_11181</name>
</gene>
<dbReference type="EMBL" id="APLQ01000011">
    <property type="protein sequence ID" value="ENO15911.1"/>
    <property type="molecule type" value="Genomic_DNA"/>
</dbReference>
<proteinExistence type="predicted"/>
<evidence type="ECO:0000313" key="2">
    <source>
        <dbReference type="Proteomes" id="UP000013165"/>
    </source>
</evidence>
<accession>N6WWD8</accession>
<protein>
    <submittedName>
        <fullName evidence="1">Uncharacterized protein</fullName>
    </submittedName>
</protein>
<dbReference type="OrthoDB" id="6899160at2"/>